<dbReference type="OrthoDB" id="9807778at2"/>
<dbReference type="EMBL" id="RJJE01000007">
    <property type="protein sequence ID" value="RNI30847.1"/>
    <property type="molecule type" value="Genomic_DNA"/>
</dbReference>
<accession>A0A3M9N0C5</accession>
<name>A0A3M9N0C5_9BACT</name>
<gene>
    <name evidence="3" type="ORF">EFA69_07015</name>
</gene>
<dbReference type="Pfam" id="PF00535">
    <property type="entry name" value="Glycos_transf_2"/>
    <property type="match status" value="1"/>
</dbReference>
<feature type="transmembrane region" description="Helical" evidence="1">
    <location>
        <begin position="243"/>
        <end position="264"/>
    </location>
</feature>
<comment type="caution">
    <text evidence="3">The sequence shown here is derived from an EMBL/GenBank/DDBJ whole genome shotgun (WGS) entry which is preliminary data.</text>
</comment>
<dbReference type="Gene3D" id="3.90.550.10">
    <property type="entry name" value="Spore Coat Polysaccharide Biosynthesis Protein SpsA, Chain A"/>
    <property type="match status" value="1"/>
</dbReference>
<feature type="transmembrane region" description="Helical" evidence="1">
    <location>
        <begin position="192"/>
        <end position="209"/>
    </location>
</feature>
<evidence type="ECO:0000256" key="1">
    <source>
        <dbReference type="SAM" id="Phobius"/>
    </source>
</evidence>
<keyword evidence="3" id="KW-0808">Transferase</keyword>
<evidence type="ECO:0000259" key="2">
    <source>
        <dbReference type="Pfam" id="PF00535"/>
    </source>
</evidence>
<keyword evidence="4" id="KW-1185">Reference proteome</keyword>
<dbReference type="SUPFAM" id="SSF53448">
    <property type="entry name" value="Nucleotide-diphospho-sugar transferases"/>
    <property type="match status" value="1"/>
</dbReference>
<dbReference type="CDD" id="cd04187">
    <property type="entry name" value="DPM1_like_bac"/>
    <property type="match status" value="1"/>
</dbReference>
<proteinExistence type="predicted"/>
<feature type="transmembrane region" description="Helical" evidence="1">
    <location>
        <begin position="276"/>
        <end position="302"/>
    </location>
</feature>
<keyword evidence="1" id="KW-0472">Membrane</keyword>
<evidence type="ECO:0000313" key="4">
    <source>
        <dbReference type="Proteomes" id="UP000271010"/>
    </source>
</evidence>
<evidence type="ECO:0000313" key="3">
    <source>
        <dbReference type="EMBL" id="RNI30847.1"/>
    </source>
</evidence>
<keyword evidence="1" id="KW-1133">Transmembrane helix</keyword>
<reference evidence="3 4" key="1">
    <citation type="submission" date="2018-11" db="EMBL/GenBank/DDBJ databases">
        <title>Rufibacter latericius sp. nov., isolated from water in Baiyang Lake.</title>
        <authorList>
            <person name="Yang Y."/>
        </authorList>
    </citation>
    <scope>NUCLEOTIDE SEQUENCE [LARGE SCALE GENOMIC DNA]</scope>
    <source>
        <strain evidence="3 4">MCC P1</strain>
    </source>
</reference>
<dbReference type="GO" id="GO:0005886">
    <property type="term" value="C:plasma membrane"/>
    <property type="evidence" value="ECO:0007669"/>
    <property type="project" value="TreeGrafter"/>
</dbReference>
<sequence>MYQVAPSILFFNMPLLSVIIPCYFNEANIPVTATKLLRNENLFPKDVAFEYVFVDDGSQDRTFEELLKVKAAHPEKVKLVKLVRNVGSYNAVIAGMEFATGDCTVIISADLQDPPELMVKMLEYWRQGFKLVIGNRQDRQDPFLKKKIASVFHAIMRKTAINNLPKGGFDYIFFDKFIREEVLKMKESNSNVMYLIAWLGFEYVSIPYVRLKREIGETRWTFGKNVKLFLDSILSFSYLPIRIIAIMGLLLGGVALLYGMFLIVAKISGAALVEGWSSLMVVLLFVSSFQMIALGVIGEYVWRALDASRKRPLYLIDKVL</sequence>
<protein>
    <submittedName>
        <fullName evidence="3">Glycosyltransferase</fullName>
    </submittedName>
</protein>
<keyword evidence="1" id="KW-0812">Transmembrane</keyword>
<dbReference type="InterPro" id="IPR050256">
    <property type="entry name" value="Glycosyltransferase_2"/>
</dbReference>
<organism evidence="3 4">
    <name type="scientific">Rufibacter immobilis</name>
    <dbReference type="NCBI Taxonomy" id="1348778"/>
    <lineage>
        <taxon>Bacteria</taxon>
        <taxon>Pseudomonadati</taxon>
        <taxon>Bacteroidota</taxon>
        <taxon>Cytophagia</taxon>
        <taxon>Cytophagales</taxon>
        <taxon>Hymenobacteraceae</taxon>
        <taxon>Rufibacter</taxon>
    </lineage>
</organism>
<dbReference type="PANTHER" id="PTHR48090">
    <property type="entry name" value="UNDECAPRENYL-PHOSPHATE 4-DEOXY-4-FORMAMIDO-L-ARABINOSE TRANSFERASE-RELATED"/>
    <property type="match status" value="1"/>
</dbReference>
<dbReference type="GO" id="GO:0016740">
    <property type="term" value="F:transferase activity"/>
    <property type="evidence" value="ECO:0007669"/>
    <property type="project" value="UniProtKB-KW"/>
</dbReference>
<dbReference type="AlphaFoldDB" id="A0A3M9N0C5"/>
<feature type="domain" description="Glycosyltransferase 2-like" evidence="2">
    <location>
        <begin position="17"/>
        <end position="183"/>
    </location>
</feature>
<dbReference type="Proteomes" id="UP000271010">
    <property type="component" value="Unassembled WGS sequence"/>
</dbReference>
<dbReference type="InterPro" id="IPR001173">
    <property type="entry name" value="Glyco_trans_2-like"/>
</dbReference>
<dbReference type="PANTHER" id="PTHR48090:SF8">
    <property type="entry name" value="GLYCOSYLTRANSFERASE CSBB-RELATED"/>
    <property type="match status" value="1"/>
</dbReference>
<dbReference type="InterPro" id="IPR029044">
    <property type="entry name" value="Nucleotide-diphossugar_trans"/>
</dbReference>